<feature type="compositionally biased region" description="Basic residues" evidence="7">
    <location>
        <begin position="168"/>
        <end position="177"/>
    </location>
</feature>
<dbReference type="PANTHER" id="PTHR10885">
    <property type="entry name" value="ISOPENTENYL-DIPHOSPHATE DELTA-ISOMERASE"/>
    <property type="match status" value="1"/>
</dbReference>
<keyword evidence="10" id="KW-1185">Reference proteome</keyword>
<evidence type="ECO:0000256" key="1">
    <source>
        <dbReference type="ARBA" id="ARBA00004826"/>
    </source>
</evidence>
<dbReference type="NCBIfam" id="TIGR02150">
    <property type="entry name" value="IPP_isom_1"/>
    <property type="match status" value="1"/>
</dbReference>
<evidence type="ECO:0000259" key="8">
    <source>
        <dbReference type="PROSITE" id="PS51462"/>
    </source>
</evidence>
<evidence type="ECO:0000256" key="6">
    <source>
        <dbReference type="ARBA" id="ARBA00029294"/>
    </source>
</evidence>
<sequence length="907" mass="99995">MFFSPELLAKRDSGFGLLWLAATLGAKSTFKKLPKRSVLSADISQLCDLIADPEEPLALRLSSNLMIGVARVYKVKQEIFYTDVTNCVASLKKVVQELKSATAQDLQMAQPVARLSALNLGKDAGTAFLVDFEALVADWDEFLNINGAQDPSLLEEEDGDDFNPTVAKSKKQTRKGKGTLQPAAEEPRAADLHMLREHHEHLLSNSFDVSFNANAAPGMDPSSSQGGGGFGMNDMFLSASDALDMADGLGDDLAKELGEGWGAFPDQANDLQFDIANQDMGFGPMDVDMPPVVDEQNAFGDDSGAPGLTPKKRKANFGPDKENIPPPSLRKTIPTLSPAASFSRMFLSQDEEQLPLLDITNQNQNPAKPAAKKGKRTRLLLDARTELTDEELKTARAEYLKSQAILRREFDQKRAEKDNGLMAEKLVWGAPRGLQAETLVEFWQENFKVQVEARTGALSIHTDDGPPAKRRKIRSPVEAPLVEEPQPNAFEDNMNQMNYDMQEMNFNTGFGEMQFGEPARRSSEEPGQARHESRPLSALGERFEIEQPLPASGSQRSSLFPWDNAGGISSSAGGGPMGSDRISIDRADIKMRGGSASRRESSLVPSQTGSDGLQISVKSSQVVGEDYEFEVDAPMENTAQDSQRSDMNLITLERNSFNFLEYVKMQLQGLPSSAAGLSFDIVVPKATSTRHVAAAAFYHCLVLSTKNLLHIKSEGEMAPWTRKPATSWRTSTRACCTAPFPQKITFPDMWTNTCCSHPLDDFEEEKIEKDQLGVRSAASRKLEHELGIPRSQTPVDNFQYLTRIHYLAPSNGMWGEHEVDYILFITADVTVVPNLNEIRDHKYVDKAELQAMFDNPANLFTPWFKLIARDFLFGWWDLLLDRKDAQGLVAATSLAGVADGSKVVKMA</sequence>
<dbReference type="Pfam" id="PF00293">
    <property type="entry name" value="NUDIX"/>
    <property type="match status" value="1"/>
</dbReference>
<protein>
    <recommendedName>
        <fullName evidence="3">isopentenyl-diphosphate Delta-isomerase</fullName>
        <ecNumber evidence="3">5.3.3.2</ecNumber>
    </recommendedName>
</protein>
<dbReference type="InterPro" id="IPR006910">
    <property type="entry name" value="Rad21_Rec8_N"/>
</dbReference>
<dbReference type="EC" id="5.3.3.2" evidence="3"/>
<dbReference type="InterPro" id="IPR000086">
    <property type="entry name" value="NUDIX_hydrolase_dom"/>
</dbReference>
<evidence type="ECO:0000256" key="4">
    <source>
        <dbReference type="ARBA" id="ARBA00023229"/>
    </source>
</evidence>
<evidence type="ECO:0000313" key="10">
    <source>
        <dbReference type="Proteomes" id="UP000815677"/>
    </source>
</evidence>
<feature type="region of interest" description="Disordered" evidence="7">
    <location>
        <begin position="296"/>
        <end position="330"/>
    </location>
</feature>
<comment type="similarity">
    <text evidence="2">Belongs to the IPP isomerase type 1 family.</text>
</comment>
<dbReference type="SUPFAM" id="SSF55811">
    <property type="entry name" value="Nudix"/>
    <property type="match status" value="1"/>
</dbReference>
<gene>
    <name evidence="9" type="ORF">MCHLO_01819</name>
</gene>
<evidence type="ECO:0000313" key="9">
    <source>
        <dbReference type="EMBL" id="GAT44179.1"/>
    </source>
</evidence>
<dbReference type="EMBL" id="DF839580">
    <property type="protein sequence ID" value="GAT44179.1"/>
    <property type="molecule type" value="Genomic_DNA"/>
</dbReference>
<keyword evidence="5" id="KW-0413">Isomerase</keyword>
<feature type="region of interest" description="Disordered" evidence="7">
    <location>
        <begin position="509"/>
        <end position="611"/>
    </location>
</feature>
<proteinExistence type="inferred from homology"/>
<organism evidence="9 10">
    <name type="scientific">Mycena chlorophos</name>
    <name type="common">Agaric fungus</name>
    <name type="synonym">Agaricus chlorophos</name>
    <dbReference type="NCBI Taxonomy" id="658473"/>
    <lineage>
        <taxon>Eukaryota</taxon>
        <taxon>Fungi</taxon>
        <taxon>Dikarya</taxon>
        <taxon>Basidiomycota</taxon>
        <taxon>Agaricomycotina</taxon>
        <taxon>Agaricomycetes</taxon>
        <taxon>Agaricomycetidae</taxon>
        <taxon>Agaricales</taxon>
        <taxon>Marasmiineae</taxon>
        <taxon>Mycenaceae</taxon>
        <taxon>Mycena</taxon>
    </lineage>
</organism>
<evidence type="ECO:0000256" key="3">
    <source>
        <dbReference type="ARBA" id="ARBA00012057"/>
    </source>
</evidence>
<feature type="domain" description="Nudix hydrolase" evidence="8">
    <location>
        <begin position="689"/>
        <end position="866"/>
    </location>
</feature>
<accession>A0ABQ0KZ55</accession>
<feature type="compositionally biased region" description="Basic and acidic residues" evidence="7">
    <location>
        <begin position="582"/>
        <end position="601"/>
    </location>
</feature>
<dbReference type="Pfam" id="PF04825">
    <property type="entry name" value="Rad21_Rec8_N"/>
    <property type="match status" value="1"/>
</dbReference>
<dbReference type="Gene3D" id="3.90.79.10">
    <property type="entry name" value="Nucleoside Triphosphate Pyrophosphohydrolase"/>
    <property type="match status" value="1"/>
</dbReference>
<dbReference type="Proteomes" id="UP000815677">
    <property type="component" value="Unassembled WGS sequence"/>
</dbReference>
<keyword evidence="4" id="KW-0414">Isoprene biosynthesis</keyword>
<comment type="pathway">
    <text evidence="1">Isoprenoid biosynthesis; dimethylallyl diphosphate biosynthesis; dimethylallyl diphosphate from isopentenyl diphosphate: step 1/1.</text>
</comment>
<dbReference type="InterPro" id="IPR015797">
    <property type="entry name" value="NUDIX_hydrolase-like_dom_sf"/>
</dbReference>
<evidence type="ECO:0000256" key="5">
    <source>
        <dbReference type="ARBA" id="ARBA00023235"/>
    </source>
</evidence>
<feature type="region of interest" description="Disordered" evidence="7">
    <location>
        <begin position="153"/>
        <end position="185"/>
    </location>
</feature>
<name>A0ABQ0KZ55_MYCCL</name>
<evidence type="ECO:0000256" key="7">
    <source>
        <dbReference type="SAM" id="MobiDB-lite"/>
    </source>
</evidence>
<dbReference type="PROSITE" id="PS51462">
    <property type="entry name" value="NUDIX"/>
    <property type="match status" value="1"/>
</dbReference>
<reference evidence="9" key="1">
    <citation type="submission" date="2014-09" db="EMBL/GenBank/DDBJ databases">
        <title>Genome sequence of the luminous mushroom Mycena chlorophos for searching fungal bioluminescence genes.</title>
        <authorList>
            <person name="Tanaka Y."/>
            <person name="Kasuga D."/>
            <person name="Oba Y."/>
            <person name="Hase S."/>
            <person name="Sato K."/>
            <person name="Oba Y."/>
            <person name="Sakakibara Y."/>
        </authorList>
    </citation>
    <scope>NUCLEOTIDE SEQUENCE</scope>
</reference>
<dbReference type="PANTHER" id="PTHR10885:SF0">
    <property type="entry name" value="ISOPENTENYL-DIPHOSPHATE DELTA-ISOMERASE"/>
    <property type="match status" value="1"/>
</dbReference>
<evidence type="ECO:0000256" key="2">
    <source>
        <dbReference type="ARBA" id="ARBA00007579"/>
    </source>
</evidence>
<dbReference type="CDD" id="cd02885">
    <property type="entry name" value="NUDIX_IPP_Isomerase"/>
    <property type="match status" value="1"/>
</dbReference>
<dbReference type="InterPro" id="IPR011876">
    <property type="entry name" value="IsopentenylPP_isomerase_typ1"/>
</dbReference>
<feature type="compositionally biased region" description="Basic and acidic residues" evidence="7">
    <location>
        <begin position="518"/>
        <end position="534"/>
    </location>
</feature>
<comment type="catalytic activity">
    <reaction evidence="6">
        <text>isopentenyl diphosphate = dimethylallyl diphosphate</text>
        <dbReference type="Rhea" id="RHEA:23284"/>
        <dbReference type="ChEBI" id="CHEBI:57623"/>
        <dbReference type="ChEBI" id="CHEBI:128769"/>
        <dbReference type="EC" id="5.3.3.2"/>
    </reaction>
    <physiologicalReaction direction="left-to-right" evidence="6">
        <dbReference type="Rhea" id="RHEA:23285"/>
    </physiologicalReaction>
</comment>